<keyword evidence="3" id="KW-1185">Reference proteome</keyword>
<gene>
    <name evidence="2" type="ORF">CYNAS_LOCUS4013</name>
</gene>
<keyword evidence="1" id="KW-0812">Transmembrane</keyword>
<organism evidence="2 3">
    <name type="scientific">Cylicocyclus nassatus</name>
    <name type="common">Nematode worm</name>
    <dbReference type="NCBI Taxonomy" id="53992"/>
    <lineage>
        <taxon>Eukaryota</taxon>
        <taxon>Metazoa</taxon>
        <taxon>Ecdysozoa</taxon>
        <taxon>Nematoda</taxon>
        <taxon>Chromadorea</taxon>
        <taxon>Rhabditida</taxon>
        <taxon>Rhabditina</taxon>
        <taxon>Rhabditomorpha</taxon>
        <taxon>Strongyloidea</taxon>
        <taxon>Strongylidae</taxon>
        <taxon>Cylicocyclus</taxon>
    </lineage>
</organism>
<sequence length="198" mass="22529">MQIYLAALRATINPPLQDLAELVVIASLLQRPHPSFLSFVTSHIVTQLAHASCRMWFYITIGILFGYTIVLVVFFMGWCTLAPTWCHPRKGIPFSAVKSPRRNTKYVEIDSVSSSIYSTSLDMPEPLPQKCAYANRGFDEKKHSLYLPAIPHKYNDYLHPKYSLPPVKIDIGNVQWEFEQLLRTPGRAVRTIVSKNPP</sequence>
<evidence type="ECO:0000313" key="2">
    <source>
        <dbReference type="EMBL" id="CAJ0592030.1"/>
    </source>
</evidence>
<feature type="transmembrane region" description="Helical" evidence="1">
    <location>
        <begin position="56"/>
        <end position="78"/>
    </location>
</feature>
<evidence type="ECO:0000313" key="3">
    <source>
        <dbReference type="Proteomes" id="UP001176961"/>
    </source>
</evidence>
<proteinExistence type="predicted"/>
<comment type="caution">
    <text evidence="2">The sequence shown here is derived from an EMBL/GenBank/DDBJ whole genome shotgun (WGS) entry which is preliminary data.</text>
</comment>
<evidence type="ECO:0000256" key="1">
    <source>
        <dbReference type="SAM" id="Phobius"/>
    </source>
</evidence>
<keyword evidence="1" id="KW-1133">Transmembrane helix</keyword>
<dbReference type="AlphaFoldDB" id="A0AA36GKE6"/>
<keyword evidence="1" id="KW-0472">Membrane</keyword>
<reference evidence="2" key="1">
    <citation type="submission" date="2023-07" db="EMBL/GenBank/DDBJ databases">
        <authorList>
            <consortium name="CYATHOMIX"/>
        </authorList>
    </citation>
    <scope>NUCLEOTIDE SEQUENCE</scope>
    <source>
        <strain evidence="2">N/A</strain>
    </source>
</reference>
<dbReference type="Proteomes" id="UP001176961">
    <property type="component" value="Unassembled WGS sequence"/>
</dbReference>
<accession>A0AA36GKE6</accession>
<dbReference type="EMBL" id="CATQJL010000001">
    <property type="protein sequence ID" value="CAJ0592030.1"/>
    <property type="molecule type" value="Genomic_DNA"/>
</dbReference>
<protein>
    <submittedName>
        <fullName evidence="2">Uncharacterized protein</fullName>
    </submittedName>
</protein>
<name>A0AA36GKE6_CYLNA</name>